<dbReference type="InterPro" id="IPR016786">
    <property type="entry name" value="YdeI_bac"/>
</dbReference>
<feature type="domain" description="YdhG-like" evidence="1">
    <location>
        <begin position="18"/>
        <end position="115"/>
    </location>
</feature>
<dbReference type="FunCoup" id="A0A5R8Q833">
    <property type="interactions" value="10"/>
</dbReference>
<dbReference type="EMBL" id="VBWP01000010">
    <property type="protein sequence ID" value="TLG71750.1"/>
    <property type="molecule type" value="Genomic_DNA"/>
</dbReference>
<dbReference type="AlphaFoldDB" id="A0A5R8Q833"/>
<comment type="caution">
    <text evidence="2">The sequence shown here is derived from an EMBL/GenBank/DDBJ whole genome shotgun (WGS) entry which is preliminary data.</text>
</comment>
<accession>A0A5R8Q833</accession>
<dbReference type="InterPro" id="IPR014922">
    <property type="entry name" value="YdhG-like"/>
</dbReference>
<evidence type="ECO:0000313" key="2">
    <source>
        <dbReference type="EMBL" id="TLG71750.1"/>
    </source>
</evidence>
<sequence length="195" mass="22008">MAGLNPKVDVYMSKLKMWQDETEALRSVMLSTGLDEELKWGKPCYAHEGKNIALIQGFKSYFALLFMKGGLMIDPDNVLVNVGENSEAAKQMRFTDVDDILAKQDIIKKYVEQAVAVEVSGAKREAKAPQELVVPEELTAKFEQDPIFRTAFEALTPGRQKAYIMHFEQAKQSATRTARIEKYTHKILEGKGMMD</sequence>
<dbReference type="RefSeq" id="WP_138191988.1">
    <property type="nucleotide sequence ID" value="NZ_VBWP01000010.1"/>
</dbReference>
<dbReference type="OrthoDB" id="214150at2"/>
<dbReference type="Proteomes" id="UP000306912">
    <property type="component" value="Unassembled WGS sequence"/>
</dbReference>
<name>A0A5R8Q833_9FIRM</name>
<protein>
    <recommendedName>
        <fullName evidence="1">YdhG-like domain-containing protein</fullName>
    </recommendedName>
</protein>
<dbReference type="Pfam" id="PF13376">
    <property type="entry name" value="OmdA"/>
    <property type="match status" value="1"/>
</dbReference>
<dbReference type="Gene3D" id="3.90.1150.200">
    <property type="match status" value="1"/>
</dbReference>
<keyword evidence="3" id="KW-1185">Reference proteome</keyword>
<proteinExistence type="predicted"/>
<dbReference type="Pfam" id="PF08818">
    <property type="entry name" value="DUF1801"/>
    <property type="match status" value="1"/>
</dbReference>
<organism evidence="2 3">
    <name type="scientific">Culicoidibacter larvae</name>
    <dbReference type="NCBI Taxonomy" id="2579976"/>
    <lineage>
        <taxon>Bacteria</taxon>
        <taxon>Bacillati</taxon>
        <taxon>Bacillota</taxon>
        <taxon>Culicoidibacteria</taxon>
        <taxon>Culicoidibacterales</taxon>
        <taxon>Culicoidibacteraceae</taxon>
        <taxon>Culicoidibacter</taxon>
    </lineage>
</organism>
<dbReference type="PIRSF" id="PIRSF021308">
    <property type="entry name" value="UCP021308"/>
    <property type="match status" value="1"/>
</dbReference>
<gene>
    <name evidence="2" type="ORF">FEZ08_10090</name>
</gene>
<dbReference type="InParanoid" id="A0A5R8Q833"/>
<evidence type="ECO:0000259" key="1">
    <source>
        <dbReference type="Pfam" id="PF08818"/>
    </source>
</evidence>
<reference evidence="2 3" key="1">
    <citation type="submission" date="2019-05" db="EMBL/GenBank/DDBJ databases">
        <title>Culicoidintestinum kansasii gen. nov., sp. nov. from the gastrointestinal tract of the biting midge, Culicoides sonorensis.</title>
        <authorList>
            <person name="Neupane S."/>
            <person name="Ghosh A."/>
            <person name="Gunther S."/>
            <person name="Martin K."/>
            <person name="Zurek L."/>
        </authorList>
    </citation>
    <scope>NUCLEOTIDE SEQUENCE [LARGE SCALE GENOMIC DNA]</scope>
    <source>
        <strain evidence="2 3">CS-1</strain>
    </source>
</reference>
<dbReference type="SUPFAM" id="SSF159888">
    <property type="entry name" value="YdhG-like"/>
    <property type="match status" value="1"/>
</dbReference>
<evidence type="ECO:0000313" key="3">
    <source>
        <dbReference type="Proteomes" id="UP000306912"/>
    </source>
</evidence>